<comment type="caution">
    <text evidence="1">The sequence shown here is derived from an EMBL/GenBank/DDBJ whole genome shotgun (WGS) entry which is preliminary data.</text>
</comment>
<dbReference type="PANTHER" id="PTHR30244:SF34">
    <property type="entry name" value="DTDP-4-AMINO-4,6-DIDEOXYGALACTOSE TRANSAMINASE"/>
    <property type="match status" value="1"/>
</dbReference>
<dbReference type="GO" id="GO:0030170">
    <property type="term" value="F:pyridoxal phosphate binding"/>
    <property type="evidence" value="ECO:0007669"/>
    <property type="project" value="TreeGrafter"/>
</dbReference>
<dbReference type="Pfam" id="PF01041">
    <property type="entry name" value="DegT_DnrJ_EryC1"/>
    <property type="match status" value="1"/>
</dbReference>
<dbReference type="InterPro" id="IPR015424">
    <property type="entry name" value="PyrdxlP-dep_Trfase"/>
</dbReference>
<proteinExistence type="predicted"/>
<reference evidence="1" key="1">
    <citation type="journal article" date="2015" name="Nature">
        <title>Complex archaea that bridge the gap between prokaryotes and eukaryotes.</title>
        <authorList>
            <person name="Spang A."/>
            <person name="Saw J.H."/>
            <person name="Jorgensen S.L."/>
            <person name="Zaremba-Niedzwiedzka K."/>
            <person name="Martijn J."/>
            <person name="Lind A.E."/>
            <person name="van Eijk R."/>
            <person name="Schleper C."/>
            <person name="Guy L."/>
            <person name="Ettema T.J."/>
        </authorList>
    </citation>
    <scope>NUCLEOTIDE SEQUENCE</scope>
</reference>
<dbReference type="AlphaFoldDB" id="A0A0F9FGH0"/>
<accession>A0A0F9FGH0</accession>
<dbReference type="InterPro" id="IPR015421">
    <property type="entry name" value="PyrdxlP-dep_Trfase_major"/>
</dbReference>
<dbReference type="Gene3D" id="3.40.640.10">
    <property type="entry name" value="Type I PLP-dependent aspartate aminotransferase-like (Major domain)"/>
    <property type="match status" value="1"/>
</dbReference>
<organism evidence="1">
    <name type="scientific">marine sediment metagenome</name>
    <dbReference type="NCBI Taxonomy" id="412755"/>
    <lineage>
        <taxon>unclassified sequences</taxon>
        <taxon>metagenomes</taxon>
        <taxon>ecological metagenomes</taxon>
    </lineage>
</organism>
<dbReference type="PANTHER" id="PTHR30244">
    <property type="entry name" value="TRANSAMINASE"/>
    <property type="match status" value="1"/>
</dbReference>
<dbReference type="SUPFAM" id="SSF53383">
    <property type="entry name" value="PLP-dependent transferases"/>
    <property type="match status" value="1"/>
</dbReference>
<feature type="non-terminal residue" evidence="1">
    <location>
        <position position="296"/>
    </location>
</feature>
<dbReference type="InterPro" id="IPR000653">
    <property type="entry name" value="DegT/StrS_aminotransferase"/>
</dbReference>
<dbReference type="GO" id="GO:0008483">
    <property type="term" value="F:transaminase activity"/>
    <property type="evidence" value="ECO:0007669"/>
    <property type="project" value="TreeGrafter"/>
</dbReference>
<dbReference type="CDD" id="cd00616">
    <property type="entry name" value="AHBA_syn"/>
    <property type="match status" value="1"/>
</dbReference>
<evidence type="ECO:0000313" key="1">
    <source>
        <dbReference type="EMBL" id="KKL56325.1"/>
    </source>
</evidence>
<dbReference type="EMBL" id="LAZR01030533">
    <property type="protein sequence ID" value="KKL56325.1"/>
    <property type="molecule type" value="Genomic_DNA"/>
</dbReference>
<gene>
    <name evidence="1" type="ORF">LCGC14_2246530</name>
</gene>
<dbReference type="GO" id="GO:0000271">
    <property type="term" value="P:polysaccharide biosynthetic process"/>
    <property type="evidence" value="ECO:0007669"/>
    <property type="project" value="TreeGrafter"/>
</dbReference>
<evidence type="ECO:0008006" key="2">
    <source>
        <dbReference type="Google" id="ProtNLM"/>
    </source>
</evidence>
<sequence>MRIPFGALTITDKARELVNEALSTGRVSSGRYVREFERRFAELTGTREAVAVATGTDADALALAALYDFGAERGDEVIVPALSFVATGNAVLQAGLTPVFVDIRRDTLVIDPDKIAQVVTDRTRAIMPVHLMGKPADMDAVGEVAAARGLMVVEDAAEAHGGSYKGRNVGTLGDMGAFSLYVAHIITSIEGGIITTDREDLAEILRSLRSHGRACKCASCVVNTGQGECKKRFAHGTDIRFVFERVGFSCKMNELEAAVGLGSLDEYDRIVAVRHDNLAAMMECVRQFAPYLSTFT</sequence>
<name>A0A0F9FGH0_9ZZZZ</name>
<protein>
    <recommendedName>
        <fullName evidence="2">DegT/DnrJ/EryC1/StrS family aminotransferase</fullName>
    </recommendedName>
</protein>